<accession>A0A5J9W702</accession>
<dbReference type="Proteomes" id="UP000324897">
    <property type="component" value="Unassembled WGS sequence"/>
</dbReference>
<evidence type="ECO:0000256" key="2">
    <source>
        <dbReference type="ARBA" id="ARBA00023004"/>
    </source>
</evidence>
<evidence type="ECO:0000256" key="1">
    <source>
        <dbReference type="ARBA" id="ARBA00022723"/>
    </source>
</evidence>
<proteinExistence type="inferred from homology"/>
<dbReference type="Pfam" id="PF03171">
    <property type="entry name" value="2OG-FeII_Oxy"/>
    <property type="match status" value="1"/>
</dbReference>
<dbReference type="GO" id="GO:0016491">
    <property type="term" value="F:oxidoreductase activity"/>
    <property type="evidence" value="ECO:0007669"/>
    <property type="project" value="UniProtKB-KW"/>
</dbReference>
<gene>
    <name evidence="5" type="ORF">EJB05_10227</name>
</gene>
<evidence type="ECO:0000256" key="3">
    <source>
        <dbReference type="RuleBase" id="RU003682"/>
    </source>
</evidence>
<keyword evidence="3" id="KW-0560">Oxidoreductase</keyword>
<evidence type="ECO:0000313" key="5">
    <source>
        <dbReference type="EMBL" id="TVU43737.1"/>
    </source>
</evidence>
<dbReference type="InterPro" id="IPR005123">
    <property type="entry name" value="Oxoglu/Fe-dep_dioxygenase_dom"/>
</dbReference>
<dbReference type="PANTHER" id="PTHR47991">
    <property type="entry name" value="OXOGLUTARATE/IRON-DEPENDENT DIOXYGENASE"/>
    <property type="match status" value="1"/>
</dbReference>
<dbReference type="AlphaFoldDB" id="A0A5J9W702"/>
<sequence length="244" mass="26860">MAPIRIGSGFYAAIDDVRYLRTYLKMLVHPELHCPAKPAKLRDVAAEYSAKTRELLLQLARAISESLGLDGGRISKALNLGSCFQMILGNLYPPPYSGPGDLGIGLPAHSDQGLLSLVFQDGVDGLQIERDGHWILAKLLPGAFFVIAGDQLEIVTNGRYKAPIHRAVVHGDQQRMSFLSMIAPSMDTVVEPVSELEREGKGLEFRGVKFRDYLAHHQTNKLDANKALNFARVTRPAGRPYRTA</sequence>
<feature type="domain" description="Fe2OG dioxygenase" evidence="4">
    <location>
        <begin position="83"/>
        <end position="184"/>
    </location>
</feature>
<dbReference type="GO" id="GO:0046872">
    <property type="term" value="F:metal ion binding"/>
    <property type="evidence" value="ECO:0007669"/>
    <property type="project" value="UniProtKB-KW"/>
</dbReference>
<dbReference type="EMBL" id="RWGY01000005">
    <property type="protein sequence ID" value="TVU43737.1"/>
    <property type="molecule type" value="Genomic_DNA"/>
</dbReference>
<evidence type="ECO:0000259" key="4">
    <source>
        <dbReference type="PROSITE" id="PS51471"/>
    </source>
</evidence>
<dbReference type="PROSITE" id="PS51471">
    <property type="entry name" value="FE2OG_OXY"/>
    <property type="match status" value="1"/>
</dbReference>
<name>A0A5J9W702_9POAL</name>
<dbReference type="InterPro" id="IPR050295">
    <property type="entry name" value="Plant_2OG-oxidoreductases"/>
</dbReference>
<protein>
    <recommendedName>
        <fullName evidence="4">Fe2OG dioxygenase domain-containing protein</fullName>
    </recommendedName>
</protein>
<organism evidence="5 6">
    <name type="scientific">Eragrostis curvula</name>
    <name type="common">weeping love grass</name>
    <dbReference type="NCBI Taxonomy" id="38414"/>
    <lineage>
        <taxon>Eukaryota</taxon>
        <taxon>Viridiplantae</taxon>
        <taxon>Streptophyta</taxon>
        <taxon>Embryophyta</taxon>
        <taxon>Tracheophyta</taxon>
        <taxon>Spermatophyta</taxon>
        <taxon>Magnoliopsida</taxon>
        <taxon>Liliopsida</taxon>
        <taxon>Poales</taxon>
        <taxon>Poaceae</taxon>
        <taxon>PACMAD clade</taxon>
        <taxon>Chloridoideae</taxon>
        <taxon>Eragrostideae</taxon>
        <taxon>Eragrostidinae</taxon>
        <taxon>Eragrostis</taxon>
    </lineage>
</organism>
<dbReference type="Gene3D" id="2.60.120.330">
    <property type="entry name" value="B-lactam Antibiotic, Isopenicillin N Synthase, Chain"/>
    <property type="match status" value="1"/>
</dbReference>
<evidence type="ECO:0000313" key="6">
    <source>
        <dbReference type="Proteomes" id="UP000324897"/>
    </source>
</evidence>
<dbReference type="InterPro" id="IPR044861">
    <property type="entry name" value="IPNS-like_FE2OG_OXY"/>
</dbReference>
<reference evidence="5 6" key="1">
    <citation type="journal article" date="2019" name="Sci. Rep.">
        <title>A high-quality genome of Eragrostis curvula grass provides insights into Poaceae evolution and supports new strategies to enhance forage quality.</title>
        <authorList>
            <person name="Carballo J."/>
            <person name="Santos B.A.C.M."/>
            <person name="Zappacosta D."/>
            <person name="Garbus I."/>
            <person name="Selva J.P."/>
            <person name="Gallo C.A."/>
            <person name="Diaz A."/>
            <person name="Albertini E."/>
            <person name="Caccamo M."/>
            <person name="Echenique V."/>
        </authorList>
    </citation>
    <scope>NUCLEOTIDE SEQUENCE [LARGE SCALE GENOMIC DNA]</scope>
    <source>
        <strain evidence="6">cv. Victoria</strain>
        <tissue evidence="5">Leaf</tissue>
    </source>
</reference>
<dbReference type="InterPro" id="IPR027443">
    <property type="entry name" value="IPNS-like_sf"/>
</dbReference>
<comment type="caution">
    <text evidence="5">The sequence shown here is derived from an EMBL/GenBank/DDBJ whole genome shotgun (WGS) entry which is preliminary data.</text>
</comment>
<comment type="similarity">
    <text evidence="3">Belongs to the iron/ascorbate-dependent oxidoreductase family.</text>
</comment>
<dbReference type="PRINTS" id="PR00682">
    <property type="entry name" value="IPNSYNTHASE"/>
</dbReference>
<keyword evidence="2 3" id="KW-0408">Iron</keyword>
<keyword evidence="6" id="KW-1185">Reference proteome</keyword>
<dbReference type="SUPFAM" id="SSF51197">
    <property type="entry name" value="Clavaminate synthase-like"/>
    <property type="match status" value="1"/>
</dbReference>
<keyword evidence="1 3" id="KW-0479">Metal-binding</keyword>
<dbReference type="OrthoDB" id="288590at2759"/>
<dbReference type="Gramene" id="TVU43737">
    <property type="protein sequence ID" value="TVU43737"/>
    <property type="gene ID" value="EJB05_10227"/>
</dbReference>